<accession>D7SZZ9</accession>
<name>D7SZZ9_VITVI</name>
<dbReference type="HOGENOM" id="CLU_2854210_0_0_1"/>
<sequence length="65" mass="6950">MAVGSGQWAVFSVFPSNCNYGGYSAEAVFILAEFLLLSCSNSPQLETAEKRVQGSELGTRQLDSS</sequence>
<keyword evidence="2" id="KW-1185">Reference proteome</keyword>
<evidence type="ECO:0000313" key="1">
    <source>
        <dbReference type="EMBL" id="CBI23828.3"/>
    </source>
</evidence>
<dbReference type="EMBL" id="FN595497">
    <property type="protein sequence ID" value="CBI23828.3"/>
    <property type="molecule type" value="Genomic_DNA"/>
</dbReference>
<reference evidence="2" key="1">
    <citation type="journal article" date="2007" name="Nature">
        <title>The grapevine genome sequence suggests ancestral hexaploidization in major angiosperm phyla.</title>
        <authorList>
            <consortium name="The French-Italian Public Consortium for Grapevine Genome Characterization."/>
            <person name="Jaillon O."/>
            <person name="Aury J.-M."/>
            <person name="Noel B."/>
            <person name="Policriti A."/>
            <person name="Clepet C."/>
            <person name="Casagrande A."/>
            <person name="Choisne N."/>
            <person name="Aubourg S."/>
            <person name="Vitulo N."/>
            <person name="Jubin C."/>
            <person name="Vezzi A."/>
            <person name="Legeai F."/>
            <person name="Hugueney P."/>
            <person name="Dasilva C."/>
            <person name="Horner D."/>
            <person name="Mica E."/>
            <person name="Jublot D."/>
            <person name="Poulain J."/>
            <person name="Bruyere C."/>
            <person name="Billault A."/>
            <person name="Segurens B."/>
            <person name="Gouyvenoux M."/>
            <person name="Ugarte E."/>
            <person name="Cattonaro F."/>
            <person name="Anthouard V."/>
            <person name="Vico V."/>
            <person name="Del Fabbro C."/>
            <person name="Alaux M."/>
            <person name="Di Gaspero G."/>
            <person name="Dumas V."/>
            <person name="Felice N."/>
            <person name="Paillard S."/>
            <person name="Juman I."/>
            <person name="Moroldo M."/>
            <person name="Scalabrin S."/>
            <person name="Canaguier A."/>
            <person name="Le Clainche I."/>
            <person name="Malacrida G."/>
            <person name="Durand E."/>
            <person name="Pesole G."/>
            <person name="Laucou V."/>
            <person name="Chatelet P."/>
            <person name="Merdinoglu D."/>
            <person name="Delledonne M."/>
            <person name="Pezzotti M."/>
            <person name="Lecharny A."/>
            <person name="Scarpelli C."/>
            <person name="Artiguenave F."/>
            <person name="Pe M.E."/>
            <person name="Valle G."/>
            <person name="Morgante M."/>
            <person name="Caboche M."/>
            <person name="Adam-Blondon A.-F."/>
            <person name="Weissenbach J."/>
            <person name="Quetier F."/>
            <person name="Wincker P."/>
        </authorList>
    </citation>
    <scope>NUCLEOTIDE SEQUENCE [LARGE SCALE GENOMIC DNA]</scope>
    <source>
        <strain evidence="2">cv. Pinot noir / PN40024</strain>
    </source>
</reference>
<dbReference type="Proteomes" id="UP000009183">
    <property type="component" value="Chromosome 12"/>
</dbReference>
<dbReference type="PaxDb" id="29760-VIT_12s0034g01650.t01"/>
<evidence type="ECO:0000313" key="2">
    <source>
        <dbReference type="Proteomes" id="UP000009183"/>
    </source>
</evidence>
<gene>
    <name evidence="1" type="ordered locus">VIT_12s0034g01650</name>
</gene>
<protein>
    <submittedName>
        <fullName evidence="1">Uncharacterized protein</fullName>
    </submittedName>
</protein>
<proteinExistence type="predicted"/>
<dbReference type="AlphaFoldDB" id="D7SZZ9"/>
<dbReference type="InParanoid" id="D7SZZ9"/>
<organism evidence="1 2">
    <name type="scientific">Vitis vinifera</name>
    <name type="common">Grape</name>
    <dbReference type="NCBI Taxonomy" id="29760"/>
    <lineage>
        <taxon>Eukaryota</taxon>
        <taxon>Viridiplantae</taxon>
        <taxon>Streptophyta</taxon>
        <taxon>Embryophyta</taxon>
        <taxon>Tracheophyta</taxon>
        <taxon>Spermatophyta</taxon>
        <taxon>Magnoliopsida</taxon>
        <taxon>eudicotyledons</taxon>
        <taxon>Gunneridae</taxon>
        <taxon>Pentapetalae</taxon>
        <taxon>rosids</taxon>
        <taxon>Vitales</taxon>
        <taxon>Vitaceae</taxon>
        <taxon>Viteae</taxon>
        <taxon>Vitis</taxon>
    </lineage>
</organism>